<dbReference type="SUPFAM" id="SSF48008">
    <property type="entry name" value="GntR ligand-binding domain-like"/>
    <property type="match status" value="1"/>
</dbReference>
<dbReference type="Pfam" id="PF07729">
    <property type="entry name" value="FCD"/>
    <property type="match status" value="1"/>
</dbReference>
<evidence type="ECO:0000313" key="6">
    <source>
        <dbReference type="Proteomes" id="UP000324324"/>
    </source>
</evidence>
<comment type="caution">
    <text evidence="5">The sequence shown here is derived from an EMBL/GenBank/DDBJ whole genome shotgun (WGS) entry which is preliminary data.</text>
</comment>
<dbReference type="RefSeq" id="WP_150083515.1">
    <property type="nucleotide sequence ID" value="NZ_VWRN01000035.1"/>
</dbReference>
<keyword evidence="6" id="KW-1185">Reference proteome</keyword>
<feature type="domain" description="HTH gntR-type" evidence="4">
    <location>
        <begin position="6"/>
        <end position="73"/>
    </location>
</feature>
<dbReference type="Gene3D" id="1.10.10.10">
    <property type="entry name" value="Winged helix-like DNA-binding domain superfamily/Winged helix DNA-binding domain"/>
    <property type="match status" value="1"/>
</dbReference>
<protein>
    <submittedName>
        <fullName evidence="5">GntR family transcriptional regulator</fullName>
    </submittedName>
</protein>
<accession>A0A5M8AK46</accession>
<organism evidence="5 6">
    <name type="scientific">Cupriavidus cauae</name>
    <dbReference type="NCBI Taxonomy" id="2608999"/>
    <lineage>
        <taxon>Bacteria</taxon>
        <taxon>Pseudomonadati</taxon>
        <taxon>Pseudomonadota</taxon>
        <taxon>Betaproteobacteria</taxon>
        <taxon>Burkholderiales</taxon>
        <taxon>Burkholderiaceae</taxon>
        <taxon>Cupriavidus</taxon>
    </lineage>
</organism>
<evidence type="ECO:0000256" key="3">
    <source>
        <dbReference type="ARBA" id="ARBA00023163"/>
    </source>
</evidence>
<keyword evidence="3" id="KW-0804">Transcription</keyword>
<dbReference type="Pfam" id="PF00392">
    <property type="entry name" value="GntR"/>
    <property type="match status" value="1"/>
</dbReference>
<dbReference type="PANTHER" id="PTHR43537:SF49">
    <property type="entry name" value="TRANSCRIPTIONAL REGULATORY PROTEIN"/>
    <property type="match status" value="1"/>
</dbReference>
<dbReference type="EMBL" id="VWRN01000035">
    <property type="protein sequence ID" value="KAA6123099.1"/>
    <property type="molecule type" value="Genomic_DNA"/>
</dbReference>
<dbReference type="SMART" id="SM00895">
    <property type="entry name" value="FCD"/>
    <property type="match status" value="1"/>
</dbReference>
<dbReference type="CDD" id="cd07377">
    <property type="entry name" value="WHTH_GntR"/>
    <property type="match status" value="1"/>
</dbReference>
<dbReference type="PRINTS" id="PR00035">
    <property type="entry name" value="HTHGNTR"/>
</dbReference>
<dbReference type="PROSITE" id="PS50949">
    <property type="entry name" value="HTH_GNTR"/>
    <property type="match status" value="1"/>
</dbReference>
<name>A0A5M8AK46_9BURK</name>
<dbReference type="Gene3D" id="1.20.120.530">
    <property type="entry name" value="GntR ligand-binding domain-like"/>
    <property type="match status" value="1"/>
</dbReference>
<dbReference type="SMART" id="SM00345">
    <property type="entry name" value="HTH_GNTR"/>
    <property type="match status" value="1"/>
</dbReference>
<evidence type="ECO:0000259" key="4">
    <source>
        <dbReference type="PROSITE" id="PS50949"/>
    </source>
</evidence>
<dbReference type="GO" id="GO:0003700">
    <property type="term" value="F:DNA-binding transcription factor activity"/>
    <property type="evidence" value="ECO:0007669"/>
    <property type="project" value="InterPro"/>
</dbReference>
<evidence type="ECO:0000256" key="1">
    <source>
        <dbReference type="ARBA" id="ARBA00023015"/>
    </source>
</evidence>
<dbReference type="InterPro" id="IPR000524">
    <property type="entry name" value="Tscrpt_reg_HTH_GntR"/>
</dbReference>
<evidence type="ECO:0000256" key="2">
    <source>
        <dbReference type="ARBA" id="ARBA00023125"/>
    </source>
</evidence>
<dbReference type="GO" id="GO:0003677">
    <property type="term" value="F:DNA binding"/>
    <property type="evidence" value="ECO:0007669"/>
    <property type="project" value="UniProtKB-KW"/>
</dbReference>
<dbReference type="InterPro" id="IPR036390">
    <property type="entry name" value="WH_DNA-bd_sf"/>
</dbReference>
<keyword evidence="2" id="KW-0238">DNA-binding</keyword>
<sequence length="227" mass="24915">MPEERTSLAETIRATIEQEILSGKLASGAQLDEQQLLSRFSVSRTPVREALIRLASAGLVDLVPRRGAIVSAITLREYVAMSEILVQLEALAAQLAARRITEAERGALREAYAACQQAAAQASADRYREANDRFHAVIYEACRNEILSAQIRTMRARMRGMRDYRFEKPARIRASLEEHGAVMEAILRGDEEAAARAMVEHISTGGNVYADMIASMPDDAVGAKGAR</sequence>
<dbReference type="InterPro" id="IPR008920">
    <property type="entry name" value="TF_FadR/GntR_C"/>
</dbReference>
<dbReference type="InterPro" id="IPR036388">
    <property type="entry name" value="WH-like_DNA-bd_sf"/>
</dbReference>
<gene>
    <name evidence="5" type="ORF">F1599_14540</name>
</gene>
<dbReference type="AlphaFoldDB" id="A0A5M8AK46"/>
<reference evidence="5 6" key="1">
    <citation type="submission" date="2019-09" db="EMBL/GenBank/DDBJ databases">
        <title>Isolation of a novel species in the genus Cupriavidus from patients with sepsis using whole genome sequencing.</title>
        <authorList>
            <person name="Kweon O.J."/>
            <person name="Lee M.-K."/>
        </authorList>
    </citation>
    <scope>NUCLEOTIDE SEQUENCE [LARGE SCALE GENOMIC DNA]</scope>
    <source>
        <strain evidence="5 6">MKL-01</strain>
    </source>
</reference>
<dbReference type="InterPro" id="IPR011711">
    <property type="entry name" value="GntR_C"/>
</dbReference>
<evidence type="ECO:0000313" key="5">
    <source>
        <dbReference type="EMBL" id="KAA6123099.1"/>
    </source>
</evidence>
<keyword evidence="1" id="KW-0805">Transcription regulation</keyword>
<dbReference type="PANTHER" id="PTHR43537">
    <property type="entry name" value="TRANSCRIPTIONAL REGULATOR, GNTR FAMILY"/>
    <property type="match status" value="1"/>
</dbReference>
<dbReference type="Proteomes" id="UP000324324">
    <property type="component" value="Unassembled WGS sequence"/>
</dbReference>
<proteinExistence type="predicted"/>
<dbReference type="SUPFAM" id="SSF46785">
    <property type="entry name" value="Winged helix' DNA-binding domain"/>
    <property type="match status" value="1"/>
</dbReference>